<keyword evidence="1" id="KW-0812">Transmembrane</keyword>
<dbReference type="AlphaFoldDB" id="A0AA39UTH6"/>
<protein>
    <recommendedName>
        <fullName evidence="2">DUF6535 domain-containing protein</fullName>
    </recommendedName>
</protein>
<evidence type="ECO:0000259" key="2">
    <source>
        <dbReference type="Pfam" id="PF20153"/>
    </source>
</evidence>
<name>A0AA39UTH6_9AGAR</name>
<comment type="caution">
    <text evidence="3">The sequence shown here is derived from an EMBL/GenBank/DDBJ whole genome shotgun (WGS) entry which is preliminary data.</text>
</comment>
<dbReference type="EMBL" id="JAUEPU010000004">
    <property type="protein sequence ID" value="KAK0502632.1"/>
    <property type="molecule type" value="Genomic_DNA"/>
</dbReference>
<accession>A0AA39UTH6</accession>
<dbReference type="Pfam" id="PF20153">
    <property type="entry name" value="DUF6535"/>
    <property type="match status" value="1"/>
</dbReference>
<evidence type="ECO:0000313" key="3">
    <source>
        <dbReference type="EMBL" id="KAK0502632.1"/>
    </source>
</evidence>
<feature type="transmembrane region" description="Helical" evidence="1">
    <location>
        <begin position="188"/>
        <end position="216"/>
    </location>
</feature>
<evidence type="ECO:0000256" key="1">
    <source>
        <dbReference type="SAM" id="Phobius"/>
    </source>
</evidence>
<keyword evidence="1" id="KW-0472">Membrane</keyword>
<keyword evidence="4" id="KW-1185">Reference proteome</keyword>
<evidence type="ECO:0000313" key="4">
    <source>
        <dbReference type="Proteomes" id="UP001175228"/>
    </source>
</evidence>
<organism evidence="3 4">
    <name type="scientific">Armillaria luteobubalina</name>
    <dbReference type="NCBI Taxonomy" id="153913"/>
    <lineage>
        <taxon>Eukaryota</taxon>
        <taxon>Fungi</taxon>
        <taxon>Dikarya</taxon>
        <taxon>Basidiomycota</taxon>
        <taxon>Agaricomycotina</taxon>
        <taxon>Agaricomycetes</taxon>
        <taxon>Agaricomycetidae</taxon>
        <taxon>Agaricales</taxon>
        <taxon>Marasmiineae</taxon>
        <taxon>Physalacriaceae</taxon>
        <taxon>Armillaria</taxon>
    </lineage>
</organism>
<sequence>MKRLHPTVKKGNDTYDYEKKYPEDALYEETAPAARVWRTHEDESRIHDAIMVEESRDNVDVLLVFAGLFSAVVTTFVVQTSQSLQPNYSAMSASLLYESILVQRAIANGSPVDSITPSPLNPAVVFVPATTDIWVNGLWFTSLFLSLTTALVAVLVKQWLHHYVAIPSGTPRDRSFTRQFRYAGFQKWHVQIIIGLLPVLMHLALAMFLVGLVIFLNPLRPALSWVICAGTALIYTAYAMATILPIFSPQCPYRTPLCDLVYASVCRIVPRVTWSRYKDFLSSYRQRDFIAMFRYLPRTDARSSQSLTAVESEAVKQMSTSLAAEALHWLFAVSSNPTVQSIVIQSIGGLPMASEQKFLELRGDSEVVMKGLRDSLLGRCLLETKFSDFPSYEPVPGMELELGRLLRFDPNGNWTRYNAFLDTTPSLYSTELTAAILSNGCTLHDRETLNQSVSPGTFLMDSIRSSKLSPRSWHHLMMVRSQDVFSRLNPDHDSNVNMFPLLLYSAIVKSFAKSPEGLTQEFDSPLVLGFEDALPYFLGKIYDAVPSMLSKFTEDPSSVDESSSLKSLRVLVVAIKFLLHRLSLPDHEMAHTTILKSLIAVNERISEETFSSQEATVVMPVLEDLIARCVIPPLSFDSDDSYWSSRKLWYHAIIAYHSLTTAAPSACSLRGLRSTIDLMTRHWDQTAWSATCPSEHACEVLTDLLAKAIPVAFTVFREKQCLEFLENHVFLEASVSMVSAYVAGVFAMQRGAEVDAATLQLHIDYLYNPPNLFTACCILATHRIRNIDRTAIHRDIMTLVQLCPQGAAWVVCRGNFRDLVQSNSEDFFKKLRVWSSYDLEYRQMEPDEIQVEKDNISYMIQVLDDLLDGGAYTTSRLDRFIVWCLGRKPKDKPEQEQKV</sequence>
<gene>
    <name evidence="3" type="ORF">EDD18DRAFT_1244056</name>
</gene>
<reference evidence="3" key="1">
    <citation type="submission" date="2023-06" db="EMBL/GenBank/DDBJ databases">
        <authorList>
            <consortium name="Lawrence Berkeley National Laboratory"/>
            <person name="Ahrendt S."/>
            <person name="Sahu N."/>
            <person name="Indic B."/>
            <person name="Wong-Bajracharya J."/>
            <person name="Merenyi Z."/>
            <person name="Ke H.-M."/>
            <person name="Monk M."/>
            <person name="Kocsube S."/>
            <person name="Drula E."/>
            <person name="Lipzen A."/>
            <person name="Balint B."/>
            <person name="Henrissat B."/>
            <person name="Andreopoulos B."/>
            <person name="Martin F.M."/>
            <person name="Harder C.B."/>
            <person name="Rigling D."/>
            <person name="Ford K.L."/>
            <person name="Foster G.D."/>
            <person name="Pangilinan J."/>
            <person name="Papanicolaou A."/>
            <person name="Barry K."/>
            <person name="LaButti K."/>
            <person name="Viragh M."/>
            <person name="Koriabine M."/>
            <person name="Yan M."/>
            <person name="Riley R."/>
            <person name="Champramary S."/>
            <person name="Plett K.L."/>
            <person name="Tsai I.J."/>
            <person name="Slot J."/>
            <person name="Sipos G."/>
            <person name="Plett J."/>
            <person name="Nagy L.G."/>
            <person name="Grigoriev I.V."/>
        </authorList>
    </citation>
    <scope>NUCLEOTIDE SEQUENCE</scope>
    <source>
        <strain evidence="3">HWK02</strain>
    </source>
</reference>
<dbReference type="Proteomes" id="UP001175228">
    <property type="component" value="Unassembled WGS sequence"/>
</dbReference>
<feature type="transmembrane region" description="Helical" evidence="1">
    <location>
        <begin position="133"/>
        <end position="156"/>
    </location>
</feature>
<feature type="transmembrane region" description="Helical" evidence="1">
    <location>
        <begin position="222"/>
        <end position="247"/>
    </location>
</feature>
<keyword evidence="1" id="KW-1133">Transmembrane helix</keyword>
<feature type="domain" description="DUF6535" evidence="2">
    <location>
        <begin position="37"/>
        <end position="216"/>
    </location>
</feature>
<dbReference type="InterPro" id="IPR045338">
    <property type="entry name" value="DUF6535"/>
</dbReference>
<proteinExistence type="predicted"/>